<dbReference type="Pfam" id="PF00135">
    <property type="entry name" value="COesterase"/>
    <property type="match status" value="2"/>
</dbReference>
<keyword evidence="3" id="KW-0732">Signal</keyword>
<evidence type="ECO:0000256" key="2">
    <source>
        <dbReference type="ARBA" id="ARBA00022801"/>
    </source>
</evidence>
<feature type="chain" id="PRO_5011835694" description="Carboxylic ester hydrolase" evidence="3">
    <location>
        <begin position="23"/>
        <end position="513"/>
    </location>
</feature>
<evidence type="ECO:0000313" key="5">
    <source>
        <dbReference type="EMBL" id="GAY24060.1"/>
    </source>
</evidence>
<feature type="domain" description="Carboxylesterase type B" evidence="4">
    <location>
        <begin position="370"/>
        <end position="500"/>
    </location>
</feature>
<proteinExistence type="inferred from homology"/>
<keyword evidence="2 3" id="KW-0378">Hydrolase</keyword>
<dbReference type="Proteomes" id="UP000221538">
    <property type="component" value="Unassembled WGS sequence"/>
</dbReference>
<comment type="similarity">
    <text evidence="1 3">Belongs to the type-B carboxylesterase/lipase family.</text>
</comment>
<dbReference type="Gene3D" id="3.40.50.1820">
    <property type="entry name" value="alpha/beta hydrolase"/>
    <property type="match status" value="1"/>
</dbReference>
<reference evidence="5 6" key="2">
    <citation type="journal article" date="2013" name="Environ. Sci. Technol.">
        <title>The 4-tert-butylphenol-utilizing bacterium Sphingobium fuliginis OMI can degrade bisphenols via phenolic ring hydroxylation and meta-cleavage pathway.</title>
        <authorList>
            <person name="Ogata Y."/>
            <person name="Goda S."/>
            <person name="Toyama T."/>
            <person name="Sei K."/>
            <person name="Ike M."/>
        </authorList>
    </citation>
    <scope>NUCLEOTIDE SEQUENCE [LARGE SCALE GENOMIC DNA]</scope>
    <source>
        <strain evidence="5 6">OMI</strain>
    </source>
</reference>
<dbReference type="EC" id="3.1.1.-" evidence="3"/>
<evidence type="ECO:0000313" key="6">
    <source>
        <dbReference type="Proteomes" id="UP000221538"/>
    </source>
</evidence>
<accession>A0A292ZMI4</accession>
<dbReference type="RefSeq" id="WP_099186663.1">
    <property type="nucleotide sequence ID" value="NZ_BEWI01000032.1"/>
</dbReference>
<evidence type="ECO:0000256" key="1">
    <source>
        <dbReference type="ARBA" id="ARBA00005964"/>
    </source>
</evidence>
<gene>
    <name evidence="5" type="ORF">SFOMI_4638</name>
</gene>
<dbReference type="SUPFAM" id="SSF53474">
    <property type="entry name" value="alpha/beta-Hydrolases"/>
    <property type="match status" value="1"/>
</dbReference>
<dbReference type="InterPro" id="IPR029058">
    <property type="entry name" value="AB_hydrolase_fold"/>
</dbReference>
<dbReference type="PANTHER" id="PTHR11559">
    <property type="entry name" value="CARBOXYLESTERASE"/>
    <property type="match status" value="1"/>
</dbReference>
<feature type="signal peptide" evidence="3">
    <location>
        <begin position="1"/>
        <end position="22"/>
    </location>
</feature>
<comment type="caution">
    <text evidence="5">The sequence shown here is derived from an EMBL/GenBank/DDBJ whole genome shotgun (WGS) entry which is preliminary data.</text>
</comment>
<sequence>MKAAAFLAGAACLSLVGGSLVAAAPAGPVVATASGPVRGVAQGEGGVFKGIPFAQTTGGYHRWTPPRPAAPWTTPRDASRFGPICPQPETPHERGAPQSEDCLSINVATPSFDGRMPVLVLIHGGAFFVGSGAELFDDAARVYNRRGILVVSLNYRLGRLGFFSHPGLRAEQPGAPTGNYWLMDQVAGLNWVRDNIARFGGDPDKVTIMGCSAGGSSINALVASPRSRGLFARASAHSGGGINNATRPQAQAEREGVAFAARAGVTGEGKEAIAALRRLDPAAVMAADPGPPNFGAVVDGEMIPEETAIAFARGHIARVPYIAGSTSNEASIFGLMGFDERVLKDRFGIDMAAVRKVYDPQGRLPPAELLRQVQTDFIFTAAATATAALAARWQPSWSYHFAYVPPAERGKAAGAPHCADFGYTLGAAKASQGAENARLAAMMQDYWANFIKDGDPNGLGSGNRTLPRWTEYEGPHRGPLLIDRRTAVAPDFRAGQIAYWWRLWAGRTGQTLP</sequence>
<dbReference type="PROSITE" id="PS00122">
    <property type="entry name" value="CARBOXYLESTERASE_B_1"/>
    <property type="match status" value="1"/>
</dbReference>
<protein>
    <recommendedName>
        <fullName evidence="3">Carboxylic ester hydrolase</fullName>
        <ecNumber evidence="3">3.1.1.-</ecNumber>
    </recommendedName>
</protein>
<name>A0A292ZMI4_SPHSA</name>
<evidence type="ECO:0000256" key="3">
    <source>
        <dbReference type="RuleBase" id="RU361235"/>
    </source>
</evidence>
<organism evidence="5 6">
    <name type="scientific">Sphingobium fuliginis (strain ATCC 27551)</name>
    <dbReference type="NCBI Taxonomy" id="336203"/>
    <lineage>
        <taxon>Bacteria</taxon>
        <taxon>Pseudomonadati</taxon>
        <taxon>Pseudomonadota</taxon>
        <taxon>Alphaproteobacteria</taxon>
        <taxon>Sphingomonadales</taxon>
        <taxon>Sphingomonadaceae</taxon>
        <taxon>Sphingobium</taxon>
    </lineage>
</organism>
<dbReference type="InterPro" id="IPR050309">
    <property type="entry name" value="Type-B_Carboxylest/Lipase"/>
</dbReference>
<feature type="domain" description="Carboxylesterase type B" evidence="4">
    <location>
        <begin position="28"/>
        <end position="344"/>
    </location>
</feature>
<reference evidence="5 6" key="1">
    <citation type="journal article" date="2013" name="Biodegradation">
        <title>Occurrence of 4-tert-butylphenol (4-t-BP) biodegradation in an aquatic sample caused by the presence of Spirodela polyrrhiza and isolation of a 4-t-BP-utilizing bacterium.</title>
        <authorList>
            <person name="Ogata Y."/>
            <person name="Toyama T."/>
            <person name="Yu N."/>
            <person name="Wang X."/>
            <person name="Sei K."/>
            <person name="Ike M."/>
        </authorList>
    </citation>
    <scope>NUCLEOTIDE SEQUENCE [LARGE SCALE GENOMIC DNA]</scope>
    <source>
        <strain evidence="5 6">OMI</strain>
    </source>
</reference>
<dbReference type="InterPro" id="IPR002018">
    <property type="entry name" value="CarbesteraseB"/>
</dbReference>
<dbReference type="GO" id="GO:0016787">
    <property type="term" value="F:hydrolase activity"/>
    <property type="evidence" value="ECO:0007669"/>
    <property type="project" value="UniProtKB-KW"/>
</dbReference>
<dbReference type="EMBL" id="BEWI01000032">
    <property type="protein sequence ID" value="GAY24060.1"/>
    <property type="molecule type" value="Genomic_DNA"/>
</dbReference>
<evidence type="ECO:0000259" key="4">
    <source>
        <dbReference type="Pfam" id="PF00135"/>
    </source>
</evidence>
<dbReference type="AlphaFoldDB" id="A0A292ZMI4"/>
<dbReference type="InterPro" id="IPR019826">
    <property type="entry name" value="Carboxylesterase_B_AS"/>
</dbReference>